<keyword evidence="3" id="KW-1185">Reference proteome</keyword>
<feature type="transmembrane region" description="Helical" evidence="1">
    <location>
        <begin position="111"/>
        <end position="129"/>
    </location>
</feature>
<evidence type="ECO:0000313" key="2">
    <source>
        <dbReference type="EMBL" id="GAA3218745.1"/>
    </source>
</evidence>
<keyword evidence="1" id="KW-0472">Membrane</keyword>
<proteinExistence type="predicted"/>
<name>A0ABP6QCY9_9ACTN</name>
<organism evidence="2 3">
    <name type="scientific">Actinocorallia longicatena</name>
    <dbReference type="NCBI Taxonomy" id="111803"/>
    <lineage>
        <taxon>Bacteria</taxon>
        <taxon>Bacillati</taxon>
        <taxon>Actinomycetota</taxon>
        <taxon>Actinomycetes</taxon>
        <taxon>Streptosporangiales</taxon>
        <taxon>Thermomonosporaceae</taxon>
        <taxon>Actinocorallia</taxon>
    </lineage>
</organism>
<keyword evidence="1" id="KW-0812">Transmembrane</keyword>
<dbReference type="Proteomes" id="UP001501237">
    <property type="component" value="Unassembled WGS sequence"/>
</dbReference>
<reference evidence="3" key="1">
    <citation type="journal article" date="2019" name="Int. J. Syst. Evol. Microbiol.">
        <title>The Global Catalogue of Microorganisms (GCM) 10K type strain sequencing project: providing services to taxonomists for standard genome sequencing and annotation.</title>
        <authorList>
            <consortium name="The Broad Institute Genomics Platform"/>
            <consortium name="The Broad Institute Genome Sequencing Center for Infectious Disease"/>
            <person name="Wu L."/>
            <person name="Ma J."/>
        </authorList>
    </citation>
    <scope>NUCLEOTIDE SEQUENCE [LARGE SCALE GENOMIC DNA]</scope>
    <source>
        <strain evidence="3">JCM 9377</strain>
    </source>
</reference>
<evidence type="ECO:0000313" key="3">
    <source>
        <dbReference type="Proteomes" id="UP001501237"/>
    </source>
</evidence>
<feature type="transmembrane region" description="Helical" evidence="1">
    <location>
        <begin position="77"/>
        <end position="99"/>
    </location>
</feature>
<protein>
    <recommendedName>
        <fullName evidence="4">DUF998 domain-containing protein</fullName>
    </recommendedName>
</protein>
<feature type="transmembrane region" description="Helical" evidence="1">
    <location>
        <begin position="141"/>
        <end position="160"/>
    </location>
</feature>
<accession>A0ABP6QCY9</accession>
<dbReference type="RefSeq" id="WP_344830989.1">
    <property type="nucleotide sequence ID" value="NZ_BAAAUV010000010.1"/>
</dbReference>
<comment type="caution">
    <text evidence="2">The sequence shown here is derived from an EMBL/GenBank/DDBJ whole genome shotgun (WGS) entry which is preliminary data.</text>
</comment>
<dbReference type="EMBL" id="BAAAUV010000010">
    <property type="protein sequence ID" value="GAA3218745.1"/>
    <property type="molecule type" value="Genomic_DNA"/>
</dbReference>
<evidence type="ECO:0008006" key="4">
    <source>
        <dbReference type="Google" id="ProtNLM"/>
    </source>
</evidence>
<sequence length="164" mass="17241">MTAHSQPRLATSAPRPLPAALAGLGAVLLLIAPLGPGWLFSPANPAAGIPAITLSFADLHRLTSSGPVPTNWIQENYFSWLGWALIAVTILTTAAGVLLRRRELNSTAAALAALGIVLTVLAAKGTLTWSQFSDETPHIRVGVYLLQLGYVLMIAAAATAQKRR</sequence>
<evidence type="ECO:0000256" key="1">
    <source>
        <dbReference type="SAM" id="Phobius"/>
    </source>
</evidence>
<keyword evidence="1" id="KW-1133">Transmembrane helix</keyword>
<gene>
    <name evidence="2" type="ORF">GCM10010468_42420</name>
</gene>